<feature type="region of interest" description="Disordered" evidence="8">
    <location>
        <begin position="690"/>
        <end position="754"/>
    </location>
</feature>
<dbReference type="GO" id="GO:0016020">
    <property type="term" value="C:membrane"/>
    <property type="evidence" value="ECO:0007669"/>
    <property type="project" value="UniProtKB-SubCell"/>
</dbReference>
<feature type="transmembrane region" description="Helical" evidence="9">
    <location>
        <begin position="591"/>
        <end position="609"/>
    </location>
</feature>
<feature type="transmembrane region" description="Helical" evidence="9">
    <location>
        <begin position="333"/>
        <end position="353"/>
    </location>
</feature>
<keyword evidence="5 9" id="KW-1133">Transmembrane helix</keyword>
<evidence type="ECO:0000256" key="4">
    <source>
        <dbReference type="ARBA" id="ARBA00022692"/>
    </source>
</evidence>
<feature type="transmembrane region" description="Helical" evidence="9">
    <location>
        <begin position="307"/>
        <end position="327"/>
    </location>
</feature>
<accession>M2RC01</accession>
<name>M2RC01_CERS8</name>
<dbReference type="EMBL" id="KB445791">
    <property type="protein sequence ID" value="EMD41970.1"/>
    <property type="molecule type" value="Genomic_DNA"/>
</dbReference>
<protein>
    <recommendedName>
        <fullName evidence="10">Cas1p 10 TM acyl transferase domain-containing protein</fullName>
    </recommendedName>
</protein>
<dbReference type="OrthoDB" id="1932925at2759"/>
<dbReference type="GO" id="GO:0016740">
    <property type="term" value="F:transferase activity"/>
    <property type="evidence" value="ECO:0007669"/>
    <property type="project" value="UniProtKB-KW"/>
</dbReference>
<evidence type="ECO:0000259" key="10">
    <source>
        <dbReference type="Pfam" id="PF07779"/>
    </source>
</evidence>
<dbReference type="PANTHER" id="PTHR13533">
    <property type="entry name" value="N-ACETYLNEURAMINATE 9-O-ACETYLTRANSFERASE"/>
    <property type="match status" value="1"/>
</dbReference>
<evidence type="ECO:0000313" key="11">
    <source>
        <dbReference type="EMBL" id="EMD41970.1"/>
    </source>
</evidence>
<feature type="transmembrane region" description="Helical" evidence="9">
    <location>
        <begin position="660"/>
        <end position="677"/>
    </location>
</feature>
<feature type="transmembrane region" description="Helical" evidence="9">
    <location>
        <begin position="268"/>
        <end position="286"/>
    </location>
</feature>
<keyword evidence="6 9" id="KW-0472">Membrane</keyword>
<feature type="transmembrane region" description="Helical" evidence="9">
    <location>
        <begin position="452"/>
        <end position="473"/>
    </location>
</feature>
<feature type="transmembrane region" description="Helical" evidence="9">
    <location>
        <begin position="560"/>
        <end position="579"/>
    </location>
</feature>
<keyword evidence="7" id="KW-0325">Glycoprotein</keyword>
<feature type="transmembrane region" description="Helical" evidence="9">
    <location>
        <begin position="400"/>
        <end position="418"/>
    </location>
</feature>
<dbReference type="Proteomes" id="UP000016930">
    <property type="component" value="Unassembled WGS sequence"/>
</dbReference>
<dbReference type="PANTHER" id="PTHR13533:SF1">
    <property type="entry name" value="N-ACETYLNEURAMINATE 9-O-ACETYLTRANSFERASE"/>
    <property type="match status" value="1"/>
</dbReference>
<evidence type="ECO:0000256" key="3">
    <source>
        <dbReference type="ARBA" id="ARBA00022679"/>
    </source>
</evidence>
<feature type="domain" description="Cas1p 10 TM acyl transferase" evidence="10">
    <location>
        <begin position="253"/>
        <end position="692"/>
    </location>
</feature>
<feature type="transmembrane region" description="Helical" evidence="9">
    <location>
        <begin position="788"/>
        <end position="806"/>
    </location>
</feature>
<evidence type="ECO:0000256" key="1">
    <source>
        <dbReference type="ARBA" id="ARBA00004141"/>
    </source>
</evidence>
<gene>
    <name evidence="11" type="ORF">CERSUDRAFT_41933</name>
</gene>
<evidence type="ECO:0000256" key="6">
    <source>
        <dbReference type="ARBA" id="ARBA00023136"/>
    </source>
</evidence>
<sequence>MLHTYQPKDAATCLRARRVVFVGDSVTRQLFFQFAHTVDPGLPTAPPDDEHRHADYNFTSSASGAHLAFRWDPYLNTSQTQSLISPSGVFGDAPESADRPALLVLGAGLWYLHYEDSGGLPAWEAKMEATLNALSRARTLPADTVAVLPIEDVVPSKLSRERAATMHASDIDAMNSDLNHRIRPPAARDPFAFFSAPAPHERPPPVALPLVFNQMLDPSQTEDGLHFGDALVRAQANILLNLRCNDVLPKVFPLDKTCCRSYPWPTPLHSVVLAAVIFWGPVCWMLSRRLNPRGPGQPLIREEDMPAVVISVAAVLIYVADRTGFWLKEQKQFDSWTFGFLSIFTLVLGLLTMKGGDKDLGFLNREQTDEWKGWMQLAILIYHYTGASKISGIYNPIRVLVASYLFMTGYGHTTFYIKKADFGFQRVAQVMVRLNLLTLLLAYVMNTDYISYYFAPLVSMWYIIIYLTMLAGAKYNDRTIFLVGKILVSMALITWFMSEPILLEMAFEFLDRVCGIHWSAREWAFRVNLDLWIVYFGMFAALAVIKIREYRLMDHPQWPLAVKAAVGASAAVMLWYFAFELYQPDKFVYNLWHPYVSFLPVGAFVVLRNANGILRSANSRLFAFIGTCSLETFIIQYHFWLAGDTKGILLVFPGTRWRPLNFVITTVMFIYVSHRVAQATGDITNWICGSSKPPSLPTTNQQSSSTAGRRSSPAAAQEEDQEIIFLAPPDDGPVPKDSNGNPLPMEPDTPIRPQRRWVDRLAEASPSSPGFRVWYGETEWQPGLKTKLAIALALMWLVNIMWQYPYGVPSS</sequence>
<dbReference type="Pfam" id="PF07779">
    <property type="entry name" value="Cas1_AcylT"/>
    <property type="match status" value="1"/>
</dbReference>
<keyword evidence="4 9" id="KW-0812">Transmembrane</keyword>
<feature type="transmembrane region" description="Helical" evidence="9">
    <location>
        <begin position="531"/>
        <end position="548"/>
    </location>
</feature>
<evidence type="ECO:0000313" key="12">
    <source>
        <dbReference type="Proteomes" id="UP000016930"/>
    </source>
</evidence>
<dbReference type="HOGENOM" id="CLU_008003_0_1_1"/>
<evidence type="ECO:0000256" key="7">
    <source>
        <dbReference type="ARBA" id="ARBA00023180"/>
    </source>
</evidence>
<proteinExistence type="inferred from homology"/>
<reference evidence="11 12" key="1">
    <citation type="journal article" date="2012" name="Proc. Natl. Acad. Sci. U.S.A.">
        <title>Comparative genomics of Ceriporiopsis subvermispora and Phanerochaete chrysosporium provide insight into selective ligninolysis.</title>
        <authorList>
            <person name="Fernandez-Fueyo E."/>
            <person name="Ruiz-Duenas F.J."/>
            <person name="Ferreira P."/>
            <person name="Floudas D."/>
            <person name="Hibbett D.S."/>
            <person name="Canessa P."/>
            <person name="Larrondo L.F."/>
            <person name="James T.Y."/>
            <person name="Seelenfreund D."/>
            <person name="Lobos S."/>
            <person name="Polanco R."/>
            <person name="Tello M."/>
            <person name="Honda Y."/>
            <person name="Watanabe T."/>
            <person name="Watanabe T."/>
            <person name="Ryu J.S."/>
            <person name="Kubicek C.P."/>
            <person name="Schmoll M."/>
            <person name="Gaskell J."/>
            <person name="Hammel K.E."/>
            <person name="St John F.J."/>
            <person name="Vanden Wymelenberg A."/>
            <person name="Sabat G."/>
            <person name="Splinter BonDurant S."/>
            <person name="Syed K."/>
            <person name="Yadav J.S."/>
            <person name="Doddapaneni H."/>
            <person name="Subramanian V."/>
            <person name="Lavin J.L."/>
            <person name="Oguiza J.A."/>
            <person name="Perez G."/>
            <person name="Pisabarro A.G."/>
            <person name="Ramirez L."/>
            <person name="Santoyo F."/>
            <person name="Master E."/>
            <person name="Coutinho P.M."/>
            <person name="Henrissat B."/>
            <person name="Lombard V."/>
            <person name="Magnuson J.K."/>
            <person name="Kuees U."/>
            <person name="Hori C."/>
            <person name="Igarashi K."/>
            <person name="Samejima M."/>
            <person name="Held B.W."/>
            <person name="Barry K.W."/>
            <person name="LaButti K.M."/>
            <person name="Lapidus A."/>
            <person name="Lindquist E.A."/>
            <person name="Lucas S.M."/>
            <person name="Riley R."/>
            <person name="Salamov A.A."/>
            <person name="Hoffmeister D."/>
            <person name="Schwenk D."/>
            <person name="Hadar Y."/>
            <person name="Yarden O."/>
            <person name="de Vries R.P."/>
            <person name="Wiebenga A."/>
            <person name="Stenlid J."/>
            <person name="Eastwood D."/>
            <person name="Grigoriev I.V."/>
            <person name="Berka R.M."/>
            <person name="Blanchette R.A."/>
            <person name="Kersten P."/>
            <person name="Martinez A.T."/>
            <person name="Vicuna R."/>
            <person name="Cullen D."/>
        </authorList>
    </citation>
    <scope>NUCLEOTIDE SEQUENCE [LARGE SCALE GENOMIC DNA]</scope>
    <source>
        <strain evidence="11 12">B</strain>
    </source>
</reference>
<keyword evidence="12" id="KW-1185">Reference proteome</keyword>
<organism evidence="11 12">
    <name type="scientific">Ceriporiopsis subvermispora (strain B)</name>
    <name type="common">White-rot fungus</name>
    <name type="synonym">Gelatoporia subvermispora</name>
    <dbReference type="NCBI Taxonomy" id="914234"/>
    <lineage>
        <taxon>Eukaryota</taxon>
        <taxon>Fungi</taxon>
        <taxon>Dikarya</taxon>
        <taxon>Basidiomycota</taxon>
        <taxon>Agaricomycotina</taxon>
        <taxon>Agaricomycetes</taxon>
        <taxon>Polyporales</taxon>
        <taxon>Gelatoporiaceae</taxon>
        <taxon>Gelatoporia</taxon>
    </lineage>
</organism>
<dbReference type="InterPro" id="IPR012419">
    <property type="entry name" value="Cas1_AcylTrans_dom"/>
</dbReference>
<evidence type="ECO:0000256" key="9">
    <source>
        <dbReference type="SAM" id="Phobius"/>
    </source>
</evidence>
<dbReference type="STRING" id="914234.M2RC01"/>
<feature type="compositionally biased region" description="Polar residues" evidence="8">
    <location>
        <begin position="697"/>
        <end position="709"/>
    </location>
</feature>
<keyword evidence="3" id="KW-0808">Transferase</keyword>
<evidence type="ECO:0000256" key="2">
    <source>
        <dbReference type="ARBA" id="ARBA00010666"/>
    </source>
</evidence>
<dbReference type="GO" id="GO:0005794">
    <property type="term" value="C:Golgi apparatus"/>
    <property type="evidence" value="ECO:0007669"/>
    <property type="project" value="UniProtKB-ARBA"/>
</dbReference>
<feature type="transmembrane region" description="Helical" evidence="9">
    <location>
        <begin position="480"/>
        <end position="498"/>
    </location>
</feature>
<dbReference type="GO" id="GO:0005975">
    <property type="term" value="P:carbohydrate metabolic process"/>
    <property type="evidence" value="ECO:0007669"/>
    <property type="project" value="UniProtKB-ARBA"/>
</dbReference>
<evidence type="ECO:0000256" key="8">
    <source>
        <dbReference type="SAM" id="MobiDB-lite"/>
    </source>
</evidence>
<comment type="subcellular location">
    <subcellularLocation>
        <location evidence="1">Membrane</location>
        <topology evidence="1">Multi-pass membrane protein</topology>
    </subcellularLocation>
</comment>
<feature type="transmembrane region" description="Helical" evidence="9">
    <location>
        <begin position="621"/>
        <end position="640"/>
    </location>
</feature>
<comment type="similarity">
    <text evidence="2">Belongs to the PC-esterase family. CASD1 subfamily.</text>
</comment>
<evidence type="ECO:0000256" key="5">
    <source>
        <dbReference type="ARBA" id="ARBA00022989"/>
    </source>
</evidence>
<dbReference type="AlphaFoldDB" id="M2RC01"/>